<protein>
    <submittedName>
        <fullName evidence="1">Uncharacterized protein</fullName>
    </submittedName>
</protein>
<gene>
    <name evidence="1" type="ORF">S03H2_37301</name>
</gene>
<dbReference type="EMBL" id="BARU01022950">
    <property type="protein sequence ID" value="GAH48211.1"/>
    <property type="molecule type" value="Genomic_DNA"/>
</dbReference>
<sequence length="72" mass="8109">MVKRKDLVCVGDKDYTERQGEYMLCLDCGNAMGGTQGDFFSIGMNYIIYCSECRSENLALAKDVKNTIILKK</sequence>
<organism evidence="1">
    <name type="scientific">marine sediment metagenome</name>
    <dbReference type="NCBI Taxonomy" id="412755"/>
    <lineage>
        <taxon>unclassified sequences</taxon>
        <taxon>metagenomes</taxon>
        <taxon>ecological metagenomes</taxon>
    </lineage>
</organism>
<dbReference type="AlphaFoldDB" id="X1FRA4"/>
<accession>X1FRA4</accession>
<name>X1FRA4_9ZZZZ</name>
<reference evidence="1" key="1">
    <citation type="journal article" date="2014" name="Front. Microbiol.">
        <title>High frequency of phylogenetically diverse reductive dehalogenase-homologous genes in deep subseafloor sedimentary metagenomes.</title>
        <authorList>
            <person name="Kawai M."/>
            <person name="Futagami T."/>
            <person name="Toyoda A."/>
            <person name="Takaki Y."/>
            <person name="Nishi S."/>
            <person name="Hori S."/>
            <person name="Arai W."/>
            <person name="Tsubouchi T."/>
            <person name="Morono Y."/>
            <person name="Uchiyama I."/>
            <person name="Ito T."/>
            <person name="Fujiyama A."/>
            <person name="Inagaki F."/>
            <person name="Takami H."/>
        </authorList>
    </citation>
    <scope>NUCLEOTIDE SEQUENCE</scope>
    <source>
        <strain evidence="1">Expedition CK06-06</strain>
    </source>
</reference>
<evidence type="ECO:0000313" key="1">
    <source>
        <dbReference type="EMBL" id="GAH48211.1"/>
    </source>
</evidence>
<proteinExistence type="predicted"/>
<comment type="caution">
    <text evidence="1">The sequence shown here is derived from an EMBL/GenBank/DDBJ whole genome shotgun (WGS) entry which is preliminary data.</text>
</comment>